<keyword evidence="1" id="KW-0732">Signal</keyword>
<feature type="chain" id="PRO_5002208007" evidence="1">
    <location>
        <begin position="21"/>
        <end position="59"/>
    </location>
</feature>
<sequence>MRFYILDIVAALIPAVSVSADGDTICTSACWEAFPGEECRRWGRYWYGWFMSVWHLGQD</sequence>
<keyword evidence="3" id="KW-1185">Reference proteome</keyword>
<dbReference type="InParanoid" id="A0A0D0BDD6"/>
<feature type="signal peptide" evidence="1">
    <location>
        <begin position="1"/>
        <end position="20"/>
    </location>
</feature>
<dbReference type="Proteomes" id="UP000054485">
    <property type="component" value="Unassembled WGS sequence"/>
</dbReference>
<evidence type="ECO:0000313" key="3">
    <source>
        <dbReference type="Proteomes" id="UP000054485"/>
    </source>
</evidence>
<dbReference type="AlphaFoldDB" id="A0A0D0BDD6"/>
<accession>A0A0D0BDD6</accession>
<organism evidence="2 3">
    <name type="scientific">Suillus luteus UH-Slu-Lm8-n1</name>
    <dbReference type="NCBI Taxonomy" id="930992"/>
    <lineage>
        <taxon>Eukaryota</taxon>
        <taxon>Fungi</taxon>
        <taxon>Dikarya</taxon>
        <taxon>Basidiomycota</taxon>
        <taxon>Agaricomycotina</taxon>
        <taxon>Agaricomycetes</taxon>
        <taxon>Agaricomycetidae</taxon>
        <taxon>Boletales</taxon>
        <taxon>Suillineae</taxon>
        <taxon>Suillaceae</taxon>
        <taxon>Suillus</taxon>
    </lineage>
</organism>
<proteinExistence type="predicted"/>
<evidence type="ECO:0000313" key="2">
    <source>
        <dbReference type="EMBL" id="KIK41383.1"/>
    </source>
</evidence>
<dbReference type="EMBL" id="KN835270">
    <property type="protein sequence ID" value="KIK41383.1"/>
    <property type="molecule type" value="Genomic_DNA"/>
</dbReference>
<dbReference type="HOGENOM" id="CLU_2962411_0_0_1"/>
<reference evidence="2 3" key="1">
    <citation type="submission" date="2014-04" db="EMBL/GenBank/DDBJ databases">
        <authorList>
            <consortium name="DOE Joint Genome Institute"/>
            <person name="Kuo A."/>
            <person name="Ruytinx J."/>
            <person name="Rineau F."/>
            <person name="Colpaert J."/>
            <person name="Kohler A."/>
            <person name="Nagy L.G."/>
            <person name="Floudas D."/>
            <person name="Copeland A."/>
            <person name="Barry K.W."/>
            <person name="Cichocki N."/>
            <person name="Veneault-Fourrey C."/>
            <person name="LaButti K."/>
            <person name="Lindquist E.A."/>
            <person name="Lipzen A."/>
            <person name="Lundell T."/>
            <person name="Morin E."/>
            <person name="Murat C."/>
            <person name="Sun H."/>
            <person name="Tunlid A."/>
            <person name="Henrissat B."/>
            <person name="Grigoriev I.V."/>
            <person name="Hibbett D.S."/>
            <person name="Martin F."/>
            <person name="Nordberg H.P."/>
            <person name="Cantor M.N."/>
            <person name="Hua S.X."/>
        </authorList>
    </citation>
    <scope>NUCLEOTIDE SEQUENCE [LARGE SCALE GENOMIC DNA]</scope>
    <source>
        <strain evidence="2 3">UH-Slu-Lm8-n1</strain>
    </source>
</reference>
<name>A0A0D0BDD6_9AGAM</name>
<reference evidence="3" key="2">
    <citation type="submission" date="2015-01" db="EMBL/GenBank/DDBJ databases">
        <title>Evolutionary Origins and Diversification of the Mycorrhizal Mutualists.</title>
        <authorList>
            <consortium name="DOE Joint Genome Institute"/>
            <consortium name="Mycorrhizal Genomics Consortium"/>
            <person name="Kohler A."/>
            <person name="Kuo A."/>
            <person name="Nagy L.G."/>
            <person name="Floudas D."/>
            <person name="Copeland A."/>
            <person name="Barry K.W."/>
            <person name="Cichocki N."/>
            <person name="Veneault-Fourrey C."/>
            <person name="LaButti K."/>
            <person name="Lindquist E.A."/>
            <person name="Lipzen A."/>
            <person name="Lundell T."/>
            <person name="Morin E."/>
            <person name="Murat C."/>
            <person name="Riley R."/>
            <person name="Ohm R."/>
            <person name="Sun H."/>
            <person name="Tunlid A."/>
            <person name="Henrissat B."/>
            <person name="Grigoriev I.V."/>
            <person name="Hibbett D.S."/>
            <person name="Martin F."/>
        </authorList>
    </citation>
    <scope>NUCLEOTIDE SEQUENCE [LARGE SCALE GENOMIC DNA]</scope>
    <source>
        <strain evidence="3">UH-Slu-Lm8-n1</strain>
    </source>
</reference>
<protein>
    <submittedName>
        <fullName evidence="2">Uncharacterized protein</fullName>
    </submittedName>
</protein>
<gene>
    <name evidence="2" type="ORF">CY34DRAFT_806105</name>
</gene>
<evidence type="ECO:0000256" key="1">
    <source>
        <dbReference type="SAM" id="SignalP"/>
    </source>
</evidence>